<feature type="compositionally biased region" description="Basic and acidic residues" evidence="5">
    <location>
        <begin position="666"/>
        <end position="675"/>
    </location>
</feature>
<name>A0A9Q8ZDC8_CURCL</name>
<organism evidence="7 8">
    <name type="scientific">Curvularia clavata</name>
    <dbReference type="NCBI Taxonomy" id="95742"/>
    <lineage>
        <taxon>Eukaryota</taxon>
        <taxon>Fungi</taxon>
        <taxon>Dikarya</taxon>
        <taxon>Ascomycota</taxon>
        <taxon>Pezizomycotina</taxon>
        <taxon>Dothideomycetes</taxon>
        <taxon>Pleosporomycetidae</taxon>
        <taxon>Pleosporales</taxon>
        <taxon>Pleosporineae</taxon>
        <taxon>Pleosporaceae</taxon>
        <taxon>Curvularia</taxon>
    </lineage>
</organism>
<comment type="subcellular location">
    <subcellularLocation>
        <location evidence="1">Nucleus</location>
    </subcellularLocation>
</comment>
<evidence type="ECO:0000256" key="3">
    <source>
        <dbReference type="ARBA" id="ARBA00023242"/>
    </source>
</evidence>
<proteinExistence type="predicted"/>
<feature type="compositionally biased region" description="Basic and acidic residues" evidence="5">
    <location>
        <begin position="775"/>
        <end position="790"/>
    </location>
</feature>
<protein>
    <recommendedName>
        <fullName evidence="6">DNA endonuclease activator Ctp1 C-terminal domain-containing protein</fullName>
    </recommendedName>
</protein>
<dbReference type="Pfam" id="PF08573">
    <property type="entry name" value="SAE2"/>
    <property type="match status" value="1"/>
</dbReference>
<feature type="coiled-coil region" evidence="4">
    <location>
        <begin position="39"/>
        <end position="160"/>
    </location>
</feature>
<keyword evidence="3" id="KW-0539">Nucleus</keyword>
<evidence type="ECO:0000313" key="7">
    <source>
        <dbReference type="EMBL" id="USP80549.1"/>
    </source>
</evidence>
<feature type="compositionally biased region" description="Polar residues" evidence="5">
    <location>
        <begin position="259"/>
        <end position="270"/>
    </location>
</feature>
<gene>
    <name evidence="7" type="ORF">yc1106_07823</name>
</gene>
<feature type="compositionally biased region" description="Polar residues" evidence="5">
    <location>
        <begin position="583"/>
        <end position="593"/>
    </location>
</feature>
<dbReference type="VEuPathDB" id="FungiDB:yc1106_07823"/>
<dbReference type="InterPro" id="IPR013882">
    <property type="entry name" value="Ctp1_C"/>
</dbReference>
<feature type="region of interest" description="Disordered" evidence="5">
    <location>
        <begin position="575"/>
        <end position="684"/>
    </location>
</feature>
<feature type="domain" description="DNA endonuclease activator Ctp1 C-terminal" evidence="6">
    <location>
        <begin position="696"/>
        <end position="805"/>
    </location>
</feature>
<accession>A0A9Q8ZDC8</accession>
<dbReference type="InterPro" id="IPR033316">
    <property type="entry name" value="RBBP8-like"/>
</dbReference>
<keyword evidence="8" id="KW-1185">Reference proteome</keyword>
<dbReference type="GO" id="GO:0003684">
    <property type="term" value="F:damaged DNA binding"/>
    <property type="evidence" value="ECO:0007669"/>
    <property type="project" value="TreeGrafter"/>
</dbReference>
<feature type="region of interest" description="Disordered" evidence="5">
    <location>
        <begin position="321"/>
        <end position="374"/>
    </location>
</feature>
<sequence length="840" mass="95304">MADFTSWVEQNKALWSRVYDEVIQPSLEKEWNKREETHRHQLKEKEKSHETLLEHLNNEILKSARLSKENSQLKAEVQSKMLDGMKTVSPTVPSEEYRRLAEENEQLKQQLAKHNAEAASLQTENQANKDIDPTTPENEYHDLAQKFSDLSKKYNDATQQVKYLQRKNATVMQKNKDMKDSVRAWQEYADRQSGKQKPKGQARIEEGRLSPSTSRVSPEDQPDIASSPGVLPTLRTSPALTDLGRSSPALMMPLSQAIQGTAHQTTSLDPGSSGRDRSSNATVRRKLRSRTNNLTSSRPHDMSEHSQGVPLGIQRVISDHDNHQQAHPSSSQTTVDEHAEPSARHDETIGIGEDDDMPEFVSERSLKRKRGETSNSRFEIYADRSSDGTPIRPYHVKEEQCSSPPISVYKLLHQETTMDLDDPTLNLLQTPRHNRRRLSIPAAGTEVPRQRRCNSAPLTQDIKIEKGTEQYLAQDDSPGRSAEPRVLPVVESVETRTLSESMEPGQAESTVLKAIDPNIVSSVTEEPPNKRSRQSEARHRRKHGFLLESGEDSPPLDKEPLLPSSARARINERVRSLHGLHTPSKTSPKTPQADSVKVKIEQVPTPPSSSSRTLRTPVAGKNLSKSTSKPRSDPRGHPTPERPIWTMKPPETRSSARKSRPLQSREQGRLREKPITELSIQDFKPNPDYNQGYSYAFSETVRKRGDRMCLPGCTNPQCCGSTFRTFAEAQAPLSASQEEALLEDYLGEAYNTMQLTQMSADERKELVLQARTRKMAKESGKHREAYERRKTPPGFWRVDFPTTQEQQEDRKRAKEQEQAQIRERWIEAQRKGGKWVFRDE</sequence>
<evidence type="ECO:0000256" key="2">
    <source>
        <dbReference type="ARBA" id="ARBA00022763"/>
    </source>
</evidence>
<feature type="compositionally biased region" description="Basic and acidic residues" evidence="5">
    <location>
        <begin position="807"/>
        <end position="819"/>
    </location>
</feature>
<keyword evidence="2" id="KW-0227">DNA damage</keyword>
<feature type="region of interest" description="Disordered" evidence="5">
    <location>
        <begin position="188"/>
        <end position="246"/>
    </location>
</feature>
<dbReference type="GO" id="GO:0005634">
    <property type="term" value="C:nucleus"/>
    <property type="evidence" value="ECO:0007669"/>
    <property type="project" value="UniProtKB-SubCell"/>
</dbReference>
<evidence type="ECO:0000256" key="4">
    <source>
        <dbReference type="SAM" id="Coils"/>
    </source>
</evidence>
<dbReference type="EMBL" id="CP089279">
    <property type="protein sequence ID" value="USP80549.1"/>
    <property type="molecule type" value="Genomic_DNA"/>
</dbReference>
<dbReference type="AlphaFoldDB" id="A0A9Q8ZDC8"/>
<dbReference type="Proteomes" id="UP001056012">
    <property type="component" value="Chromosome 6"/>
</dbReference>
<feature type="compositionally biased region" description="Polar residues" evidence="5">
    <location>
        <begin position="325"/>
        <end position="334"/>
    </location>
</feature>
<dbReference type="GO" id="GO:0010792">
    <property type="term" value="P:DNA double-strand break processing involved in repair via single-strand annealing"/>
    <property type="evidence" value="ECO:0007669"/>
    <property type="project" value="TreeGrafter"/>
</dbReference>
<feature type="compositionally biased region" description="Low complexity" evidence="5">
    <location>
        <begin position="608"/>
        <end position="617"/>
    </location>
</feature>
<evidence type="ECO:0000259" key="6">
    <source>
        <dbReference type="Pfam" id="PF08573"/>
    </source>
</evidence>
<keyword evidence="4" id="KW-0175">Coiled coil</keyword>
<feature type="compositionally biased region" description="Basic and acidic residues" evidence="5">
    <location>
        <begin position="630"/>
        <end position="640"/>
    </location>
</feature>
<dbReference type="PANTHER" id="PTHR15107:SF0">
    <property type="entry name" value="DNA ENDONUCLEASE ACTIVATOR CTP1 C-TERMINAL DOMAIN-CONTAINING PROTEIN"/>
    <property type="match status" value="1"/>
</dbReference>
<feature type="region of interest" description="Disordered" evidence="5">
    <location>
        <begin position="259"/>
        <end position="307"/>
    </location>
</feature>
<feature type="compositionally biased region" description="Basic and acidic residues" evidence="5">
    <location>
        <begin position="335"/>
        <end position="348"/>
    </location>
</feature>
<reference evidence="7" key="1">
    <citation type="submission" date="2021-12" db="EMBL/GenBank/DDBJ databases">
        <title>Curvularia clavata genome.</title>
        <authorList>
            <person name="Cao Y."/>
        </authorList>
    </citation>
    <scope>NUCLEOTIDE SEQUENCE</scope>
    <source>
        <strain evidence="7">Yc1106</strain>
    </source>
</reference>
<feature type="compositionally biased region" description="Basic and acidic residues" evidence="5">
    <location>
        <begin position="527"/>
        <end position="537"/>
    </location>
</feature>
<dbReference type="PANTHER" id="PTHR15107">
    <property type="entry name" value="RETINOBLASTOMA BINDING PROTEIN 8"/>
    <property type="match status" value="1"/>
</dbReference>
<feature type="region of interest" description="Disordered" evidence="5">
    <location>
        <begin position="775"/>
        <end position="819"/>
    </location>
</feature>
<evidence type="ECO:0000256" key="5">
    <source>
        <dbReference type="SAM" id="MobiDB-lite"/>
    </source>
</evidence>
<evidence type="ECO:0000313" key="8">
    <source>
        <dbReference type="Proteomes" id="UP001056012"/>
    </source>
</evidence>
<dbReference type="OrthoDB" id="5801062at2759"/>
<feature type="region of interest" description="Disordered" evidence="5">
    <location>
        <begin position="495"/>
        <end position="540"/>
    </location>
</feature>
<evidence type="ECO:0000256" key="1">
    <source>
        <dbReference type="ARBA" id="ARBA00004123"/>
    </source>
</evidence>